<dbReference type="EMBL" id="JBBPBN010000006">
    <property type="protein sequence ID" value="KAK9036679.1"/>
    <property type="molecule type" value="Genomic_DNA"/>
</dbReference>
<evidence type="ECO:0000259" key="1">
    <source>
        <dbReference type="Pfam" id="PF12937"/>
    </source>
</evidence>
<reference evidence="2 3" key="1">
    <citation type="journal article" date="2024" name="G3 (Bethesda)">
        <title>Genome assembly of Hibiscus sabdariffa L. provides insights into metabolisms of medicinal natural products.</title>
        <authorList>
            <person name="Kim T."/>
        </authorList>
    </citation>
    <scope>NUCLEOTIDE SEQUENCE [LARGE SCALE GENOMIC DNA]</scope>
    <source>
        <strain evidence="2">TK-2024</strain>
        <tissue evidence="2">Old leaves</tissue>
    </source>
</reference>
<evidence type="ECO:0000313" key="3">
    <source>
        <dbReference type="Proteomes" id="UP001396334"/>
    </source>
</evidence>
<dbReference type="InterPro" id="IPR032675">
    <property type="entry name" value="LRR_dom_sf"/>
</dbReference>
<feature type="domain" description="F-box" evidence="1">
    <location>
        <begin position="221"/>
        <end position="262"/>
    </location>
</feature>
<dbReference type="Gene3D" id="1.20.1280.50">
    <property type="match status" value="1"/>
</dbReference>
<name>A0ABR2THD4_9ROSI</name>
<comment type="caution">
    <text evidence="2">The sequence shown here is derived from an EMBL/GenBank/DDBJ whole genome shotgun (WGS) entry which is preliminary data.</text>
</comment>
<evidence type="ECO:0000313" key="2">
    <source>
        <dbReference type="EMBL" id="KAK9036679.1"/>
    </source>
</evidence>
<dbReference type="SUPFAM" id="SSF52047">
    <property type="entry name" value="RNI-like"/>
    <property type="match status" value="1"/>
</dbReference>
<dbReference type="InterPro" id="IPR001810">
    <property type="entry name" value="F-box_dom"/>
</dbReference>
<dbReference type="Gene3D" id="3.80.10.10">
    <property type="entry name" value="Ribonuclease Inhibitor"/>
    <property type="match status" value="1"/>
</dbReference>
<proteinExistence type="predicted"/>
<dbReference type="SUPFAM" id="SSF81383">
    <property type="entry name" value="F-box domain"/>
    <property type="match status" value="1"/>
</dbReference>
<dbReference type="PANTHER" id="PTHR38926">
    <property type="entry name" value="F-BOX DOMAIN CONTAINING PROTEIN, EXPRESSED"/>
    <property type="match status" value="1"/>
</dbReference>
<sequence>MDHQAISDPCLELRISVPVEVTQARPKKGRKTQVAVGCDRAQRAAPQLLGRAKALKKIIGNSAMGPFSSSHSGQNKELEEEAVKVLEFGKSHGIAFDVPDEVVVSKIVNLEKSERNPQLCRVITGISSRHLGRSWVKPVLGTLKFNTVVSGRGGYGVAGSGEEIQMMFRARTEQSSLLEESQDYLCPLRLDGAVKLSGDSGKFGGMEESTIVSRRWEDLDTDILVKIFQCLHIYQLTSGIAHVCSSWRKACYDPLLWKTLDLSVMRSDFIKIRLEPYVYVDAHSERKLTRLLKTSLSLSQGNIQTLIFHFNLYVNDEQLTYTAERCPRLQRLVMPAWNRIKNTEICKAFRIWKDLESLTMPSIANPPCIMEGIANNCKNFSELKVMGPFDNSFAATIIKYLPKIRVLSLRCSILLKDALISILDNLQNLEVLNISHCLLIEIPPHPSPRKVMRELDQSIVEKASRLREFVTCMKDSCIMCQHTRNDEGLMRWYKYEDGLWKVDEVSSLSL</sequence>
<dbReference type="PANTHER" id="PTHR38926:SF13">
    <property type="entry name" value="F-BOX DOMAIN CONTAINING PROTEIN, EXPRESSED"/>
    <property type="match status" value="1"/>
</dbReference>
<protein>
    <recommendedName>
        <fullName evidence="1">F-box domain-containing protein</fullName>
    </recommendedName>
</protein>
<organism evidence="2 3">
    <name type="scientific">Hibiscus sabdariffa</name>
    <name type="common">roselle</name>
    <dbReference type="NCBI Taxonomy" id="183260"/>
    <lineage>
        <taxon>Eukaryota</taxon>
        <taxon>Viridiplantae</taxon>
        <taxon>Streptophyta</taxon>
        <taxon>Embryophyta</taxon>
        <taxon>Tracheophyta</taxon>
        <taxon>Spermatophyta</taxon>
        <taxon>Magnoliopsida</taxon>
        <taxon>eudicotyledons</taxon>
        <taxon>Gunneridae</taxon>
        <taxon>Pentapetalae</taxon>
        <taxon>rosids</taxon>
        <taxon>malvids</taxon>
        <taxon>Malvales</taxon>
        <taxon>Malvaceae</taxon>
        <taxon>Malvoideae</taxon>
        <taxon>Hibiscus</taxon>
    </lineage>
</organism>
<dbReference type="Pfam" id="PF12937">
    <property type="entry name" value="F-box-like"/>
    <property type="match status" value="1"/>
</dbReference>
<keyword evidence="3" id="KW-1185">Reference proteome</keyword>
<accession>A0ABR2THD4</accession>
<dbReference type="Proteomes" id="UP001396334">
    <property type="component" value="Unassembled WGS sequence"/>
</dbReference>
<dbReference type="InterPro" id="IPR036047">
    <property type="entry name" value="F-box-like_dom_sf"/>
</dbReference>
<gene>
    <name evidence="2" type="ORF">V6N11_078672</name>
</gene>